<dbReference type="SUPFAM" id="SSF56601">
    <property type="entry name" value="beta-lactamase/transpeptidase-like"/>
    <property type="match status" value="1"/>
</dbReference>
<accession>A0A2S9YDC1</accession>
<evidence type="ECO:0000313" key="4">
    <source>
        <dbReference type="EMBL" id="PRQ03095.1"/>
    </source>
</evidence>
<feature type="region of interest" description="Disordered" evidence="1">
    <location>
        <begin position="17"/>
        <end position="49"/>
    </location>
</feature>
<proteinExistence type="predicted"/>
<keyword evidence="2" id="KW-0732">Signal</keyword>
<dbReference type="OrthoDB" id="9814204at2"/>
<dbReference type="PANTHER" id="PTHR43283">
    <property type="entry name" value="BETA-LACTAMASE-RELATED"/>
    <property type="match status" value="1"/>
</dbReference>
<evidence type="ECO:0000259" key="3">
    <source>
        <dbReference type="Pfam" id="PF00144"/>
    </source>
</evidence>
<dbReference type="InterPro" id="IPR001466">
    <property type="entry name" value="Beta-lactam-related"/>
</dbReference>
<evidence type="ECO:0000256" key="1">
    <source>
        <dbReference type="SAM" id="MobiDB-lite"/>
    </source>
</evidence>
<feature type="chain" id="PRO_5015606380" evidence="2">
    <location>
        <begin position="18"/>
        <end position="385"/>
    </location>
</feature>
<feature type="compositionally biased region" description="Low complexity" evidence="1">
    <location>
        <begin position="24"/>
        <end position="36"/>
    </location>
</feature>
<reference evidence="4 5" key="1">
    <citation type="submission" date="2018-03" db="EMBL/GenBank/DDBJ databases">
        <title>Draft Genome Sequences of the Obligatory Marine Myxobacteria Enhygromyxa salina SWB007.</title>
        <authorList>
            <person name="Poehlein A."/>
            <person name="Moghaddam J.A."/>
            <person name="Harms H."/>
            <person name="Alanjari M."/>
            <person name="Koenig G.M."/>
            <person name="Daniel R."/>
            <person name="Schaeberle T.F."/>
        </authorList>
    </citation>
    <scope>NUCLEOTIDE SEQUENCE [LARGE SCALE GENOMIC DNA]</scope>
    <source>
        <strain evidence="4 5">SWB007</strain>
    </source>
</reference>
<feature type="signal peptide" evidence="2">
    <location>
        <begin position="1"/>
        <end position="17"/>
    </location>
</feature>
<name>A0A2S9YDC1_9BACT</name>
<dbReference type="Gene3D" id="3.40.710.10">
    <property type="entry name" value="DD-peptidase/beta-lactamase superfamily"/>
    <property type="match status" value="1"/>
</dbReference>
<comment type="caution">
    <text evidence="4">The sequence shown here is derived from an EMBL/GenBank/DDBJ whole genome shotgun (WGS) entry which is preliminary data.</text>
</comment>
<evidence type="ECO:0000313" key="5">
    <source>
        <dbReference type="Proteomes" id="UP000238823"/>
    </source>
</evidence>
<protein>
    <submittedName>
        <fullName evidence="4">Beta-lactamase</fullName>
    </submittedName>
</protein>
<dbReference type="Pfam" id="PF00144">
    <property type="entry name" value="Beta-lactamase"/>
    <property type="match status" value="1"/>
</dbReference>
<gene>
    <name evidence="4" type="ORF">ENSA7_53660</name>
</gene>
<dbReference type="Proteomes" id="UP000238823">
    <property type="component" value="Unassembled WGS sequence"/>
</dbReference>
<evidence type="ECO:0000256" key="2">
    <source>
        <dbReference type="SAM" id="SignalP"/>
    </source>
</evidence>
<dbReference type="RefSeq" id="WP_106092251.1">
    <property type="nucleotide sequence ID" value="NZ_PVNL01000110.1"/>
</dbReference>
<dbReference type="EMBL" id="PVNL01000110">
    <property type="protein sequence ID" value="PRQ03095.1"/>
    <property type="molecule type" value="Genomic_DNA"/>
</dbReference>
<feature type="domain" description="Beta-lactamase-related" evidence="3">
    <location>
        <begin position="80"/>
        <end position="354"/>
    </location>
</feature>
<sequence length="385" mass="41102">MRWILLMLLTATACAGATPARPGASDSSSASSSDWSPTQPPQLDDGWPVADASDKGIDASILQKMASDLADHDYVQLRSMLLVRNGALVFELYDRPSRARELQDLRSTTKSVTGLLVAEAAARGHLDLDAPILPHLSSDPASFSAAWQATTWRQLLTMRSGLACDDHDPASPGHEDRMYRSRDFSGDWVKFWLAVPREQPAGQDGRYCTGNAVALGRALASAVGEPVDAWAARVLFEPLGITSARWAEYAGGEGIDTGGHLRLRPRDLARIGQLVLEGGSWQGTTVLDPGAVAVAVTADSTVDGSDYGLLWWVSAFDTADGRTLRVWETRGNGGQHVFVLPELELVAVFTGGAYNHPDAALPYVLMARHVLPALGVAVTAPPANG</sequence>
<dbReference type="InterPro" id="IPR012338">
    <property type="entry name" value="Beta-lactam/transpept-like"/>
</dbReference>
<organism evidence="4 5">
    <name type="scientific">Enhygromyxa salina</name>
    <dbReference type="NCBI Taxonomy" id="215803"/>
    <lineage>
        <taxon>Bacteria</taxon>
        <taxon>Pseudomonadati</taxon>
        <taxon>Myxococcota</taxon>
        <taxon>Polyangia</taxon>
        <taxon>Nannocystales</taxon>
        <taxon>Nannocystaceae</taxon>
        <taxon>Enhygromyxa</taxon>
    </lineage>
</organism>
<dbReference type="PANTHER" id="PTHR43283:SF7">
    <property type="entry name" value="BETA-LACTAMASE-RELATED DOMAIN-CONTAINING PROTEIN"/>
    <property type="match status" value="1"/>
</dbReference>
<dbReference type="InterPro" id="IPR050789">
    <property type="entry name" value="Diverse_Enzym_Activities"/>
</dbReference>
<dbReference type="AlphaFoldDB" id="A0A2S9YDC1"/>